<feature type="domain" description="Cell envelope-related transcriptional attenuator" evidence="3">
    <location>
        <begin position="77"/>
        <end position="246"/>
    </location>
</feature>
<evidence type="ECO:0000259" key="4">
    <source>
        <dbReference type="Pfam" id="PF13399"/>
    </source>
</evidence>
<dbReference type="InterPro" id="IPR027381">
    <property type="entry name" value="LytR/CpsA/Psr_C"/>
</dbReference>
<proteinExistence type="inferred from homology"/>
<protein>
    <submittedName>
        <fullName evidence="5">LCP family protein required for cell wall assembly</fullName>
    </submittedName>
</protein>
<evidence type="ECO:0000256" key="1">
    <source>
        <dbReference type="ARBA" id="ARBA00006068"/>
    </source>
</evidence>
<dbReference type="NCBIfam" id="TIGR00350">
    <property type="entry name" value="lytR_cpsA_psr"/>
    <property type="match status" value="1"/>
</dbReference>
<gene>
    <name evidence="5" type="ORF">FHX42_001184</name>
</gene>
<reference evidence="5 6" key="1">
    <citation type="submission" date="2020-07" db="EMBL/GenBank/DDBJ databases">
        <title>Sequencing the genomes of 1000 actinobacteria strains.</title>
        <authorList>
            <person name="Klenk H.-P."/>
        </authorList>
    </citation>
    <scope>NUCLEOTIDE SEQUENCE [LARGE SCALE GENOMIC DNA]</scope>
    <source>
        <strain evidence="5 6">DSM 45975</strain>
    </source>
</reference>
<dbReference type="InterPro" id="IPR004474">
    <property type="entry name" value="LytR_CpsA_psr"/>
</dbReference>
<feature type="region of interest" description="Disordered" evidence="2">
    <location>
        <begin position="424"/>
        <end position="470"/>
    </location>
</feature>
<evidence type="ECO:0000256" key="2">
    <source>
        <dbReference type="SAM" id="MobiDB-lite"/>
    </source>
</evidence>
<comment type="caution">
    <text evidence="5">The sequence shown here is derived from an EMBL/GenBank/DDBJ whole genome shotgun (WGS) entry which is preliminary data.</text>
</comment>
<evidence type="ECO:0000259" key="3">
    <source>
        <dbReference type="Pfam" id="PF03816"/>
    </source>
</evidence>
<dbReference type="RefSeq" id="WP_328795921.1">
    <property type="nucleotide sequence ID" value="NZ_JACGWZ010000001.1"/>
</dbReference>
<dbReference type="Gene3D" id="3.40.630.190">
    <property type="entry name" value="LCP protein"/>
    <property type="match status" value="1"/>
</dbReference>
<accession>A0A839DWY4</accession>
<dbReference type="PANTHER" id="PTHR33392">
    <property type="entry name" value="POLYISOPRENYL-TEICHOIC ACID--PEPTIDOGLYCAN TEICHOIC ACID TRANSFERASE TAGU"/>
    <property type="match status" value="1"/>
</dbReference>
<dbReference type="EMBL" id="JACGWZ010000001">
    <property type="protein sequence ID" value="MBA8823855.1"/>
    <property type="molecule type" value="Genomic_DNA"/>
</dbReference>
<dbReference type="Pfam" id="PF03816">
    <property type="entry name" value="LytR_cpsA_psr"/>
    <property type="match status" value="1"/>
</dbReference>
<evidence type="ECO:0000313" key="5">
    <source>
        <dbReference type="EMBL" id="MBA8823855.1"/>
    </source>
</evidence>
<name>A0A839DWY4_9PSEU</name>
<organism evidence="5 6">
    <name type="scientific">Halosaccharopolyspora lacisalsi</name>
    <dbReference type="NCBI Taxonomy" id="1000566"/>
    <lineage>
        <taxon>Bacteria</taxon>
        <taxon>Bacillati</taxon>
        <taxon>Actinomycetota</taxon>
        <taxon>Actinomycetes</taxon>
        <taxon>Pseudonocardiales</taxon>
        <taxon>Pseudonocardiaceae</taxon>
        <taxon>Halosaccharopolyspora</taxon>
    </lineage>
</organism>
<dbReference type="Pfam" id="PF13399">
    <property type="entry name" value="LytR_C"/>
    <property type="match status" value="1"/>
</dbReference>
<keyword evidence="6" id="KW-1185">Reference proteome</keyword>
<dbReference type="PANTHER" id="PTHR33392:SF6">
    <property type="entry name" value="POLYISOPRENYL-TEICHOIC ACID--PEPTIDOGLYCAN TEICHOIC ACID TRANSFERASE TAGU"/>
    <property type="match status" value="1"/>
</dbReference>
<dbReference type="AlphaFoldDB" id="A0A839DWY4"/>
<dbReference type="InterPro" id="IPR050922">
    <property type="entry name" value="LytR/CpsA/Psr_CW_biosynth"/>
</dbReference>
<comment type="similarity">
    <text evidence="1">Belongs to the LytR/CpsA/Psr (LCP) family.</text>
</comment>
<dbReference type="Proteomes" id="UP000569329">
    <property type="component" value="Unassembled WGS sequence"/>
</dbReference>
<sequence>MALVSTVVLVVTGYAWTSLRDLGSGLSTSDVTAGPGADSSTDILLVGKDSRTDAQGNPLPQEVLDKLRAGDNEASLTDTLILLHIPKDRSRAVAYSIPRDSYVELADNYGQHKINSTFGRAKSEAAEDLREQGVTNSAELERRSAEAGRGLLVDTVEDLTGVGIDHYAEVNLLGFYKLTKAVGGVEVCLKDPVDDPYSGADFPAGRQTISGSDALAFVRQRHGLPRGGLDRVVRQQAFLAGLARSMLDTGTLANPNKLNTLFDSLQRSIVLDQGWDVLTFAQQMQGLAGGNITFDTIPVENPAYNTPEGEAIKIDPDEVRDTIRRGNKGIPPKPAPPAYLTDATVTVDNTTDITGLASRVSDDLTEADLSVAAAGNADPRSNSRVTYAPGSDKAARYVADELDGLPTTRDPGLTDGQVRVLLADDYDGPGAEDSFSPSQPLQLDGPHSQAPATPKPSDDAITASGIPCVN</sequence>
<feature type="domain" description="LytR/CpsA/Psr regulator C-terminal" evidence="4">
    <location>
        <begin position="343"/>
        <end position="426"/>
    </location>
</feature>
<dbReference type="Gene3D" id="3.30.70.2390">
    <property type="match status" value="1"/>
</dbReference>
<evidence type="ECO:0000313" key="6">
    <source>
        <dbReference type="Proteomes" id="UP000569329"/>
    </source>
</evidence>